<evidence type="ECO:0000313" key="2">
    <source>
        <dbReference type="Proteomes" id="UP001652660"/>
    </source>
</evidence>
<reference evidence="2" key="1">
    <citation type="journal article" date="2025" name="Foods">
        <title>Unveiling the Microbial Signatures of Arabica Coffee Cherries: Insights into Ripeness Specific Diversity, Functional Traits, and Implications for Quality and Safety.</title>
        <authorList>
            <consortium name="RefSeq"/>
            <person name="Tenea G.N."/>
            <person name="Cifuentes V."/>
            <person name="Reyes P."/>
            <person name="Cevallos-Vallejos M."/>
        </authorList>
    </citation>
    <scope>NUCLEOTIDE SEQUENCE [LARGE SCALE GENOMIC DNA]</scope>
</reference>
<dbReference type="OrthoDB" id="2121326at2759"/>
<dbReference type="PROSITE" id="PS51352">
    <property type="entry name" value="THIOREDOXIN_2"/>
    <property type="match status" value="1"/>
</dbReference>
<name>A0A6P6VEE4_COFAR</name>
<accession>A0A6P6VEE4</accession>
<feature type="domain" description="Thioredoxin" evidence="1">
    <location>
        <begin position="12"/>
        <end position="134"/>
    </location>
</feature>
<evidence type="ECO:0000259" key="1">
    <source>
        <dbReference type="PROSITE" id="PS51352"/>
    </source>
</evidence>
<reference evidence="3" key="2">
    <citation type="submission" date="2025-08" db="UniProtKB">
        <authorList>
            <consortium name="RefSeq"/>
        </authorList>
    </citation>
    <scope>IDENTIFICATION</scope>
    <source>
        <tissue evidence="3">Leaves</tissue>
    </source>
</reference>
<keyword evidence="2" id="KW-1185">Reference proteome</keyword>
<proteinExistence type="predicted"/>
<dbReference type="AlphaFoldDB" id="A0A6P6VEE4"/>
<gene>
    <name evidence="3" type="primary">LOC113721132</name>
</gene>
<dbReference type="Proteomes" id="UP001652660">
    <property type="component" value="Chromosome 2c"/>
</dbReference>
<dbReference type="Gene3D" id="3.40.30.10">
    <property type="entry name" value="Glutaredoxin"/>
    <property type="match status" value="1"/>
</dbReference>
<dbReference type="CDD" id="cd02947">
    <property type="entry name" value="TRX_family"/>
    <property type="match status" value="1"/>
</dbReference>
<dbReference type="InterPro" id="IPR036249">
    <property type="entry name" value="Thioredoxin-like_sf"/>
</dbReference>
<evidence type="ECO:0000313" key="3">
    <source>
        <dbReference type="RefSeq" id="XP_027101328.2"/>
    </source>
</evidence>
<protein>
    <submittedName>
        <fullName evidence="3">Thioredoxin H-type-like isoform X1</fullName>
    </submittedName>
</protein>
<dbReference type="GeneID" id="113721132"/>
<dbReference type="InterPro" id="IPR050620">
    <property type="entry name" value="Thioredoxin_H-type-like"/>
</dbReference>
<dbReference type="PANTHER" id="PTHR10438">
    <property type="entry name" value="THIOREDOXIN"/>
    <property type="match status" value="1"/>
</dbReference>
<sequence>MGLCWTKLNTGNDAHSQLPTAELAYRNVHLVTTVDKWEEKLSDANRDGKIVVVNFSASWSNPCRSIAPAYNELADKYPFMLFLTVDVDELAELSNSWEIKATPTIFFLRDGKMVDKLVGDNKQDLQKKTMAVAESCSDLTTP</sequence>
<dbReference type="InterPro" id="IPR013766">
    <property type="entry name" value="Thioredoxin_domain"/>
</dbReference>
<organism evidence="2 3">
    <name type="scientific">Coffea arabica</name>
    <name type="common">Arabian coffee</name>
    <dbReference type="NCBI Taxonomy" id="13443"/>
    <lineage>
        <taxon>Eukaryota</taxon>
        <taxon>Viridiplantae</taxon>
        <taxon>Streptophyta</taxon>
        <taxon>Embryophyta</taxon>
        <taxon>Tracheophyta</taxon>
        <taxon>Spermatophyta</taxon>
        <taxon>Magnoliopsida</taxon>
        <taxon>eudicotyledons</taxon>
        <taxon>Gunneridae</taxon>
        <taxon>Pentapetalae</taxon>
        <taxon>asterids</taxon>
        <taxon>lamiids</taxon>
        <taxon>Gentianales</taxon>
        <taxon>Rubiaceae</taxon>
        <taxon>Ixoroideae</taxon>
        <taxon>Gardenieae complex</taxon>
        <taxon>Bertiereae - Coffeeae clade</taxon>
        <taxon>Coffeeae</taxon>
        <taxon>Coffea</taxon>
    </lineage>
</organism>
<dbReference type="RefSeq" id="XP_027101328.2">
    <property type="nucleotide sequence ID" value="XM_027245527.2"/>
</dbReference>
<dbReference type="PANTHER" id="PTHR10438:SF394">
    <property type="entry name" value="THIOREDOXIN-LIKE PROTEIN CXXS2-RELATED"/>
    <property type="match status" value="1"/>
</dbReference>
<dbReference type="SUPFAM" id="SSF52833">
    <property type="entry name" value="Thioredoxin-like"/>
    <property type="match status" value="1"/>
</dbReference>
<dbReference type="Pfam" id="PF00085">
    <property type="entry name" value="Thioredoxin"/>
    <property type="match status" value="1"/>
</dbReference>